<dbReference type="AlphaFoldDB" id="A0A2W4QZX0"/>
<reference evidence="2 3" key="1">
    <citation type="journal article" date="2018" name="Aquat. Microb. Ecol.">
        <title>Gammaproteobacterial methanotrophs dominate.</title>
        <authorList>
            <person name="Rissanen A.J."/>
            <person name="Saarenheimo J."/>
            <person name="Tiirola M."/>
            <person name="Peura S."/>
            <person name="Aalto S.L."/>
            <person name="Karvinen A."/>
            <person name="Nykanen H."/>
        </authorList>
    </citation>
    <scope>NUCLEOTIDE SEQUENCE [LARGE SCALE GENOMIC DNA]</scope>
    <source>
        <strain evidence="2">AMbin10</strain>
    </source>
</reference>
<sequence length="337" mass="35264">MEWMSLLGFGACVPDPSFRSGLPFPAFDINRDAIPPLLRRRTSQATQIAFSAAATACTHARRSPTALPSIFASVAGEIQTTDLLCIELAKPEGLISPSAFHNSVQNTAAGYWSIAQQCTQPASALASGSDTFAMALLEAWCQLACQGGELLLVCYDETWPSSLEPDLGEPAFASALVLASGSVEGSLLHIGRPHREGNAVELAPPPNGGRLGGGQVTCLDSSNNVGNSSVLARPHPNPPPMGEGTVELNSTLLPPSEGELEWGRCKSEGFPPALESLIAKMPVLAAIPLLSLATVGGDGQNTPISPAASGWLVKASPLISRQDPCRHFVYSDKQSCL</sequence>
<evidence type="ECO:0000313" key="2">
    <source>
        <dbReference type="EMBL" id="PZN77362.1"/>
    </source>
</evidence>
<dbReference type="InterPro" id="IPR014030">
    <property type="entry name" value="Ketoacyl_synth_N"/>
</dbReference>
<comment type="caution">
    <text evidence="2">The sequence shown here is derived from an EMBL/GenBank/DDBJ whole genome shotgun (WGS) entry which is preliminary data.</text>
</comment>
<gene>
    <name evidence="2" type="ORF">DM484_14965</name>
</gene>
<organism evidence="2 3">
    <name type="scientific">Candidatus Methylumidiphilus alinenensis</name>
    <dbReference type="NCBI Taxonomy" id="2202197"/>
    <lineage>
        <taxon>Bacteria</taxon>
        <taxon>Pseudomonadati</taxon>
        <taxon>Pseudomonadota</taxon>
        <taxon>Gammaproteobacteria</taxon>
        <taxon>Methylococcales</taxon>
        <taxon>Candidatus Methylumidiphilus</taxon>
    </lineage>
</organism>
<dbReference type="InterPro" id="IPR016039">
    <property type="entry name" value="Thiolase-like"/>
</dbReference>
<feature type="domain" description="Beta-ketoacyl synthase-like N-terminal" evidence="1">
    <location>
        <begin position="29"/>
        <end position="182"/>
    </location>
</feature>
<dbReference type="EMBL" id="QJPH01000337">
    <property type="protein sequence ID" value="PZN77362.1"/>
    <property type="molecule type" value="Genomic_DNA"/>
</dbReference>
<dbReference type="Pfam" id="PF13723">
    <property type="entry name" value="Ketoacyl-synt_2"/>
    <property type="match status" value="1"/>
</dbReference>
<proteinExistence type="predicted"/>
<name>A0A2W4QZX0_9GAMM</name>
<dbReference type="GO" id="GO:0016746">
    <property type="term" value="F:acyltransferase activity"/>
    <property type="evidence" value="ECO:0007669"/>
    <property type="project" value="InterPro"/>
</dbReference>
<evidence type="ECO:0000313" key="3">
    <source>
        <dbReference type="Proteomes" id="UP000249396"/>
    </source>
</evidence>
<dbReference type="SUPFAM" id="SSF53901">
    <property type="entry name" value="Thiolase-like"/>
    <property type="match status" value="1"/>
</dbReference>
<evidence type="ECO:0000259" key="1">
    <source>
        <dbReference type="Pfam" id="PF13723"/>
    </source>
</evidence>
<accession>A0A2W4QZX0</accession>
<protein>
    <recommendedName>
        <fullName evidence="1">Beta-ketoacyl synthase-like N-terminal domain-containing protein</fullName>
    </recommendedName>
</protein>
<dbReference type="Proteomes" id="UP000249396">
    <property type="component" value="Unassembled WGS sequence"/>
</dbReference>